<dbReference type="PANTHER" id="PTHR24559">
    <property type="entry name" value="TRANSPOSON TY3-I GAG-POL POLYPROTEIN"/>
    <property type="match status" value="1"/>
</dbReference>
<dbReference type="InterPro" id="IPR000477">
    <property type="entry name" value="RT_dom"/>
</dbReference>
<reference evidence="4" key="1">
    <citation type="journal article" date="2021" name="Nat. Commun.">
        <title>Genomic analyses provide insights into spinach domestication and the genetic basis of agronomic traits.</title>
        <authorList>
            <person name="Cai X."/>
            <person name="Sun X."/>
            <person name="Xu C."/>
            <person name="Sun H."/>
            <person name="Wang X."/>
            <person name="Ge C."/>
            <person name="Zhang Z."/>
            <person name="Wang Q."/>
            <person name="Fei Z."/>
            <person name="Jiao C."/>
            <person name="Wang Q."/>
        </authorList>
    </citation>
    <scope>NUCLEOTIDE SEQUENCE [LARGE SCALE GENOMIC DNA]</scope>
    <source>
        <strain evidence="4">cv. Varoflay</strain>
    </source>
</reference>
<gene>
    <name evidence="5" type="primary">LOC130463625</name>
</gene>
<sequence>MEEQVRALEEKLEEQANNMHLIMQMIKEIKDGNGNFESPRISSNGGNPTRPQGMIPKLQFPTFDGTNPRNWVKKCSRYFALCNIASECRVNLASLYMTEKAENWVSSYLDVRKNVEWDDFIIDLCARFKDDKGMHAIEHFNKLEQGESLEDYIDEFENLRSVLLQNGRMLPDDYVLDSFIGGLKPVIKPFVRSFNPTTIAEAVKFARIQEEQIAACSYKSFAKPSLVPLNTTYKSSNSASLLSNSNKPPLLPTPLIKPTQITKNKQNRPFKHIPADVRAQKIAKGLCYYCDEKYDRNHKCRFREPQLFTVEIPCSEVVGCEEEEDDLGSETDLLLAESEPCISGLPYYESHWNVADGNHIACEHRCKNFAWKMHKKEFSAAVMMISLGGCDMVLGVQWLSTLGQISWDFKQLIMQFEVDGELFALKGVSPKKLKVVEGEPSEKLWDGVAQLCLLQMVDIGCLGMEMQDGELDEVDEPKLVKLKEEFSMVFDDPIDLPPHRGVFDHKIPLEPNTMPVNIRPNRYPLKQRDIIEQLVQEMVDRGIVQNSSSPFSSPVVELNKRTVKDKFPIPVVEELIDELASAAVFSKLDLRAGYHQLRIHPDDVYKTAFKTHTGHFEFLVMPFGLTNAPASFQNWMNKVFKPLLRRCVFVFFDDILKVEYLGHFISATGVETDPRKIEAVSKWPIPTSVKELRSFLGLTGYYRKFVRNYAVICKPLNELLKKGAYGWNENA</sequence>
<dbReference type="PANTHER" id="PTHR24559:SF450">
    <property type="entry name" value="RNA-DIRECTED DNA POLYMERASE HOMOLOG"/>
    <property type="match status" value="1"/>
</dbReference>
<dbReference type="InterPro" id="IPR053134">
    <property type="entry name" value="RNA-dir_DNA_polymerase"/>
</dbReference>
<dbReference type="Pfam" id="PF00078">
    <property type="entry name" value="RVT_1"/>
    <property type="match status" value="1"/>
</dbReference>
<dbReference type="SUPFAM" id="SSF56672">
    <property type="entry name" value="DNA/RNA polymerases"/>
    <property type="match status" value="1"/>
</dbReference>
<evidence type="ECO:0000259" key="3">
    <source>
        <dbReference type="Pfam" id="PF03732"/>
    </source>
</evidence>
<organism evidence="4 5">
    <name type="scientific">Spinacia oleracea</name>
    <name type="common">Spinach</name>
    <dbReference type="NCBI Taxonomy" id="3562"/>
    <lineage>
        <taxon>Eukaryota</taxon>
        <taxon>Viridiplantae</taxon>
        <taxon>Streptophyta</taxon>
        <taxon>Embryophyta</taxon>
        <taxon>Tracheophyta</taxon>
        <taxon>Spermatophyta</taxon>
        <taxon>Magnoliopsida</taxon>
        <taxon>eudicotyledons</taxon>
        <taxon>Gunneridae</taxon>
        <taxon>Pentapetalae</taxon>
        <taxon>Caryophyllales</taxon>
        <taxon>Chenopodiaceae</taxon>
        <taxon>Chenopodioideae</taxon>
        <taxon>Anserineae</taxon>
        <taxon>Spinacia</taxon>
    </lineage>
</organism>
<keyword evidence="4" id="KW-1185">Reference proteome</keyword>
<dbReference type="GeneID" id="130463625"/>
<protein>
    <recommendedName>
        <fullName evidence="6">Reverse transcriptase domain-containing protein</fullName>
    </recommendedName>
</protein>
<dbReference type="Pfam" id="PF03732">
    <property type="entry name" value="Retrotrans_gag"/>
    <property type="match status" value="1"/>
</dbReference>
<feature type="domain" description="Retrotransposon gag" evidence="3">
    <location>
        <begin position="92"/>
        <end position="185"/>
    </location>
</feature>
<dbReference type="Gene3D" id="3.10.10.10">
    <property type="entry name" value="HIV Type 1 Reverse Transcriptase, subunit A, domain 1"/>
    <property type="match status" value="1"/>
</dbReference>
<dbReference type="Proteomes" id="UP000813463">
    <property type="component" value="Chromosome 6"/>
</dbReference>
<evidence type="ECO:0000313" key="4">
    <source>
        <dbReference type="Proteomes" id="UP000813463"/>
    </source>
</evidence>
<dbReference type="CDD" id="cd01647">
    <property type="entry name" value="RT_LTR"/>
    <property type="match status" value="1"/>
</dbReference>
<evidence type="ECO:0000313" key="5">
    <source>
        <dbReference type="RefSeq" id="XP_056688789.1"/>
    </source>
</evidence>
<dbReference type="RefSeq" id="XP_056688789.1">
    <property type="nucleotide sequence ID" value="XM_056832811.1"/>
</dbReference>
<evidence type="ECO:0008006" key="6">
    <source>
        <dbReference type="Google" id="ProtNLM"/>
    </source>
</evidence>
<name>A0ABM3QZI5_SPIOL</name>
<accession>A0ABM3QZI5</accession>
<reference evidence="5" key="2">
    <citation type="submission" date="2025-08" db="UniProtKB">
        <authorList>
            <consortium name="RefSeq"/>
        </authorList>
    </citation>
    <scope>IDENTIFICATION</scope>
    <source>
        <tissue evidence="5">Leaf</tissue>
    </source>
</reference>
<evidence type="ECO:0000256" key="1">
    <source>
        <dbReference type="SAM" id="MobiDB-lite"/>
    </source>
</evidence>
<dbReference type="InterPro" id="IPR005162">
    <property type="entry name" value="Retrotrans_gag_dom"/>
</dbReference>
<proteinExistence type="predicted"/>
<dbReference type="InterPro" id="IPR043128">
    <property type="entry name" value="Rev_trsase/Diguanyl_cyclase"/>
</dbReference>
<feature type="compositionally biased region" description="Polar residues" evidence="1">
    <location>
        <begin position="40"/>
        <end position="50"/>
    </location>
</feature>
<feature type="domain" description="Reverse transcriptase" evidence="2">
    <location>
        <begin position="558"/>
        <end position="656"/>
    </location>
</feature>
<feature type="region of interest" description="Disordered" evidence="1">
    <location>
        <begin position="34"/>
        <end position="53"/>
    </location>
</feature>
<dbReference type="Gene3D" id="3.30.70.270">
    <property type="match status" value="2"/>
</dbReference>
<evidence type="ECO:0000259" key="2">
    <source>
        <dbReference type="Pfam" id="PF00078"/>
    </source>
</evidence>
<dbReference type="InterPro" id="IPR043502">
    <property type="entry name" value="DNA/RNA_pol_sf"/>
</dbReference>